<gene>
    <name evidence="1" type="ORF">XBKB1_2270002</name>
</gene>
<reference evidence="1" key="1">
    <citation type="submission" date="2013-07" db="EMBL/GenBank/DDBJ databases">
        <title>Sub-species coevolution in mutualistic symbiosis.</title>
        <authorList>
            <person name="Murfin K."/>
            <person name="Klassen J."/>
            <person name="Lee M."/>
            <person name="Forst S."/>
            <person name="Stock P."/>
            <person name="Goodrich-Blair H."/>
        </authorList>
    </citation>
    <scope>NUCLEOTIDE SEQUENCE [LARGE SCALE GENOMIC DNA]</scope>
    <source>
        <strain evidence="1">Kraussei Becker Underwood</strain>
    </source>
</reference>
<dbReference type="HOGENOM" id="CLU_3278912_0_0_6"/>
<comment type="caution">
    <text evidence="1">The sequence shown here is derived from an EMBL/GenBank/DDBJ whole genome shotgun (WGS) entry which is preliminary data.</text>
</comment>
<protein>
    <submittedName>
        <fullName evidence="1">Uncharacterized protein</fullName>
    </submittedName>
</protein>
<organism evidence="1">
    <name type="scientific">Xenorhabdus bovienii str. kraussei Becker Underwood</name>
    <dbReference type="NCBI Taxonomy" id="1398204"/>
    <lineage>
        <taxon>Bacteria</taxon>
        <taxon>Pseudomonadati</taxon>
        <taxon>Pseudomonadota</taxon>
        <taxon>Gammaproteobacteria</taxon>
        <taxon>Enterobacterales</taxon>
        <taxon>Morganellaceae</taxon>
        <taxon>Xenorhabdus</taxon>
    </lineage>
</organism>
<accession>A0A077PT40</accession>
<dbReference type="EMBL" id="CBSZ010000143">
    <property type="protein sequence ID" value="CDH23966.1"/>
    <property type="molecule type" value="Genomic_DNA"/>
</dbReference>
<evidence type="ECO:0000313" key="1">
    <source>
        <dbReference type="EMBL" id="CDH23966.1"/>
    </source>
</evidence>
<sequence>MFGSHIVRFEDVRIVISLSLVYSFNMYNMEGNHASDPNRDQ</sequence>
<dbReference type="AlphaFoldDB" id="A0A077PT40"/>
<proteinExistence type="predicted"/>
<name>A0A077PT40_XENBV</name>
<dbReference type="Proteomes" id="UP000028493">
    <property type="component" value="Unassembled WGS sequence"/>
</dbReference>